<evidence type="ECO:0000313" key="2">
    <source>
        <dbReference type="Proteomes" id="UP001194468"/>
    </source>
</evidence>
<dbReference type="AlphaFoldDB" id="A0AAD4BVA1"/>
<comment type="caution">
    <text evidence="1">The sequence shown here is derived from an EMBL/GenBank/DDBJ whole genome shotgun (WGS) entry which is preliminary data.</text>
</comment>
<accession>A0AAD4BVA1</accession>
<keyword evidence="2" id="KW-1185">Reference proteome</keyword>
<gene>
    <name evidence="1" type="ORF">L210DRAFT_3645143</name>
</gene>
<evidence type="ECO:0000313" key="1">
    <source>
        <dbReference type="EMBL" id="KAF8440914.1"/>
    </source>
</evidence>
<reference evidence="1" key="1">
    <citation type="submission" date="2019-10" db="EMBL/GenBank/DDBJ databases">
        <authorList>
            <consortium name="DOE Joint Genome Institute"/>
            <person name="Kuo A."/>
            <person name="Miyauchi S."/>
            <person name="Kiss E."/>
            <person name="Drula E."/>
            <person name="Kohler A."/>
            <person name="Sanchez-Garcia M."/>
            <person name="Andreopoulos B."/>
            <person name="Barry K.W."/>
            <person name="Bonito G."/>
            <person name="Buee M."/>
            <person name="Carver A."/>
            <person name="Chen C."/>
            <person name="Cichocki N."/>
            <person name="Clum A."/>
            <person name="Culley D."/>
            <person name="Crous P.W."/>
            <person name="Fauchery L."/>
            <person name="Girlanda M."/>
            <person name="Hayes R."/>
            <person name="Keri Z."/>
            <person name="LaButti K."/>
            <person name="Lipzen A."/>
            <person name="Lombard V."/>
            <person name="Magnuson J."/>
            <person name="Maillard F."/>
            <person name="Morin E."/>
            <person name="Murat C."/>
            <person name="Nolan M."/>
            <person name="Ohm R."/>
            <person name="Pangilinan J."/>
            <person name="Pereira M."/>
            <person name="Perotto S."/>
            <person name="Peter M."/>
            <person name="Riley R."/>
            <person name="Sitrit Y."/>
            <person name="Stielow B."/>
            <person name="Szollosi G."/>
            <person name="Zifcakova L."/>
            <person name="Stursova M."/>
            <person name="Spatafora J.W."/>
            <person name="Tedersoo L."/>
            <person name="Vaario L.-M."/>
            <person name="Yamada A."/>
            <person name="Yan M."/>
            <person name="Wang P."/>
            <person name="Xu J."/>
            <person name="Bruns T."/>
            <person name="Baldrian P."/>
            <person name="Vilgalys R."/>
            <person name="Henrissat B."/>
            <person name="Grigoriev I.V."/>
            <person name="Hibbett D."/>
            <person name="Nagy L.G."/>
            <person name="Martin F.M."/>
        </authorList>
    </citation>
    <scope>NUCLEOTIDE SEQUENCE</scope>
    <source>
        <strain evidence="1">BED1</strain>
    </source>
</reference>
<name>A0AAD4BVA1_BOLED</name>
<organism evidence="1 2">
    <name type="scientific">Boletus edulis BED1</name>
    <dbReference type="NCBI Taxonomy" id="1328754"/>
    <lineage>
        <taxon>Eukaryota</taxon>
        <taxon>Fungi</taxon>
        <taxon>Dikarya</taxon>
        <taxon>Basidiomycota</taxon>
        <taxon>Agaricomycotina</taxon>
        <taxon>Agaricomycetes</taxon>
        <taxon>Agaricomycetidae</taxon>
        <taxon>Boletales</taxon>
        <taxon>Boletineae</taxon>
        <taxon>Boletaceae</taxon>
        <taxon>Boletoideae</taxon>
        <taxon>Boletus</taxon>
    </lineage>
</organism>
<sequence>MSKGADHSAPTKLTFIEVMKIYTDPSLAVIHDQKKMVQLVKERQELTSSKHANDPEVKHAINDLCAHAKALTKQHDMAITQELWFLLQWSRAQYFAEASSCQPDGEMSHSPTTPTLLSTFTIGSSQLSRYQKPCVSAILAQARAEIPPDWSISTTSCTYINKLISHLYGKIPEANYHKVLCYPGESLTDQDHCPMCGSLYMRYDLNRTDSLTLDPLSHNVMKRSTAHHIHHCLVNRKKKEANTVLDGGYVALQFCWAKCMESDQL</sequence>
<proteinExistence type="predicted"/>
<dbReference type="Proteomes" id="UP001194468">
    <property type="component" value="Unassembled WGS sequence"/>
</dbReference>
<dbReference type="EMBL" id="WHUW01000011">
    <property type="protein sequence ID" value="KAF8440914.1"/>
    <property type="molecule type" value="Genomic_DNA"/>
</dbReference>
<reference evidence="1" key="2">
    <citation type="journal article" date="2020" name="Nat. Commun.">
        <title>Large-scale genome sequencing of mycorrhizal fungi provides insights into the early evolution of symbiotic traits.</title>
        <authorList>
            <person name="Miyauchi S."/>
            <person name="Kiss E."/>
            <person name="Kuo A."/>
            <person name="Drula E."/>
            <person name="Kohler A."/>
            <person name="Sanchez-Garcia M."/>
            <person name="Morin E."/>
            <person name="Andreopoulos B."/>
            <person name="Barry K.W."/>
            <person name="Bonito G."/>
            <person name="Buee M."/>
            <person name="Carver A."/>
            <person name="Chen C."/>
            <person name="Cichocki N."/>
            <person name="Clum A."/>
            <person name="Culley D."/>
            <person name="Crous P.W."/>
            <person name="Fauchery L."/>
            <person name="Girlanda M."/>
            <person name="Hayes R.D."/>
            <person name="Keri Z."/>
            <person name="LaButti K."/>
            <person name="Lipzen A."/>
            <person name="Lombard V."/>
            <person name="Magnuson J."/>
            <person name="Maillard F."/>
            <person name="Murat C."/>
            <person name="Nolan M."/>
            <person name="Ohm R.A."/>
            <person name="Pangilinan J."/>
            <person name="Pereira M.F."/>
            <person name="Perotto S."/>
            <person name="Peter M."/>
            <person name="Pfister S."/>
            <person name="Riley R."/>
            <person name="Sitrit Y."/>
            <person name="Stielow J.B."/>
            <person name="Szollosi G."/>
            <person name="Zifcakova L."/>
            <person name="Stursova M."/>
            <person name="Spatafora J.W."/>
            <person name="Tedersoo L."/>
            <person name="Vaario L.M."/>
            <person name="Yamada A."/>
            <person name="Yan M."/>
            <person name="Wang P."/>
            <person name="Xu J."/>
            <person name="Bruns T."/>
            <person name="Baldrian P."/>
            <person name="Vilgalys R."/>
            <person name="Dunand C."/>
            <person name="Henrissat B."/>
            <person name="Grigoriev I.V."/>
            <person name="Hibbett D."/>
            <person name="Nagy L.G."/>
            <person name="Martin F.M."/>
        </authorList>
    </citation>
    <scope>NUCLEOTIDE SEQUENCE</scope>
    <source>
        <strain evidence="1">BED1</strain>
    </source>
</reference>
<protein>
    <submittedName>
        <fullName evidence="1">Uncharacterized protein</fullName>
    </submittedName>
</protein>